<keyword evidence="1" id="KW-1133">Transmembrane helix</keyword>
<evidence type="ECO:0000256" key="1">
    <source>
        <dbReference type="SAM" id="Phobius"/>
    </source>
</evidence>
<evidence type="ECO:0000313" key="2">
    <source>
        <dbReference type="EMBL" id="GAI41969.1"/>
    </source>
</evidence>
<accession>X1QFD5</accession>
<reference evidence="2" key="1">
    <citation type="journal article" date="2014" name="Front. Microbiol.">
        <title>High frequency of phylogenetically diverse reductive dehalogenase-homologous genes in deep subseafloor sedimentary metagenomes.</title>
        <authorList>
            <person name="Kawai M."/>
            <person name="Futagami T."/>
            <person name="Toyoda A."/>
            <person name="Takaki Y."/>
            <person name="Nishi S."/>
            <person name="Hori S."/>
            <person name="Arai W."/>
            <person name="Tsubouchi T."/>
            <person name="Morono Y."/>
            <person name="Uchiyama I."/>
            <person name="Ito T."/>
            <person name="Fujiyama A."/>
            <person name="Inagaki F."/>
            <person name="Takami H."/>
        </authorList>
    </citation>
    <scope>NUCLEOTIDE SEQUENCE</scope>
    <source>
        <strain evidence="2">Expedition CK06-06</strain>
    </source>
</reference>
<dbReference type="AlphaFoldDB" id="X1QFD5"/>
<dbReference type="EMBL" id="BARV01023890">
    <property type="protein sequence ID" value="GAI41969.1"/>
    <property type="molecule type" value="Genomic_DNA"/>
</dbReference>
<keyword evidence="1" id="KW-0812">Transmembrane</keyword>
<organism evidence="2">
    <name type="scientific">marine sediment metagenome</name>
    <dbReference type="NCBI Taxonomy" id="412755"/>
    <lineage>
        <taxon>unclassified sequences</taxon>
        <taxon>metagenomes</taxon>
        <taxon>ecological metagenomes</taxon>
    </lineage>
</organism>
<name>X1QFD5_9ZZZZ</name>
<feature type="transmembrane region" description="Helical" evidence="1">
    <location>
        <begin position="12"/>
        <end position="28"/>
    </location>
</feature>
<feature type="non-terminal residue" evidence="2">
    <location>
        <position position="1"/>
    </location>
</feature>
<proteinExistence type="predicted"/>
<comment type="caution">
    <text evidence="2">The sequence shown here is derived from an EMBL/GenBank/DDBJ whole genome shotgun (WGS) entry which is preliminary data.</text>
</comment>
<sequence length="31" mass="3120">AEEGEGLPWKWIALGGGAVIAAIVIAITKGK</sequence>
<keyword evidence="1" id="KW-0472">Membrane</keyword>
<protein>
    <submittedName>
        <fullName evidence="2">Uncharacterized protein</fullName>
    </submittedName>
</protein>
<gene>
    <name evidence="2" type="ORF">S06H3_39111</name>
</gene>